<evidence type="ECO:0000313" key="1">
    <source>
        <dbReference type="EMBL" id="KAA5805274.1"/>
    </source>
</evidence>
<dbReference type="Proteomes" id="UP000325122">
    <property type="component" value="Unassembled WGS sequence"/>
</dbReference>
<keyword evidence="2" id="KW-1185">Reference proteome</keyword>
<proteinExistence type="predicted"/>
<evidence type="ECO:0000313" key="2">
    <source>
        <dbReference type="Proteomes" id="UP000325122"/>
    </source>
</evidence>
<accession>A0A5M6ZNX5</accession>
<dbReference type="NCBIfam" id="TIGR01537">
    <property type="entry name" value="portal_HK97"/>
    <property type="match status" value="1"/>
</dbReference>
<name>A0A5M6ZNX5_9PROT</name>
<protein>
    <submittedName>
        <fullName evidence="1">Phage portal protein</fullName>
    </submittedName>
</protein>
<organism evidence="1 2">
    <name type="scientific">Alkalicaulis satelles</name>
    <dbReference type="NCBI Taxonomy" id="2609175"/>
    <lineage>
        <taxon>Bacteria</taxon>
        <taxon>Pseudomonadati</taxon>
        <taxon>Pseudomonadota</taxon>
        <taxon>Alphaproteobacteria</taxon>
        <taxon>Maricaulales</taxon>
        <taxon>Maricaulaceae</taxon>
        <taxon>Alkalicaulis</taxon>
    </lineage>
</organism>
<sequence length="382" mass="41098">MLKKLLGLDAKAAGGRWTVSLGPCAAWSARTYGAFAREGYGRNAIAHRCVRLIAEAAAACPLRVGGEGPGAQAVRALLARPNPDQCRAELFETFHGHLQVAGDAYLELAGGAEGPHALYALRPDRMRVLTGPKGWADGWEYRLGGEARVFARDRASGRSALLHMKLFNPLDDHYGQSPMEAAARAVDVHNAGGTWAKALLDNAARPSGALVVTGREGGDGRLSEAQYARLKDELEGLYSGPANAGRPLLLEGGLDWKPMGHSPAEMDFIEARREAAREIALAFGAPPMILGLPGDNTYANYREANLAFYRQTVLPLARKTASALTAWLAPWLGEGFVIEPDEDALPALSEERSARWARVNAAGFLSDDEKRALLGLDEERRP</sequence>
<comment type="caution">
    <text evidence="1">The sequence shown here is derived from an EMBL/GenBank/DDBJ whole genome shotgun (WGS) entry which is preliminary data.</text>
</comment>
<reference evidence="1 2" key="1">
    <citation type="submission" date="2019-09" db="EMBL/GenBank/DDBJ databases">
        <authorList>
            <person name="Kevbrin V."/>
            <person name="Grouzdev D.S."/>
        </authorList>
    </citation>
    <scope>NUCLEOTIDE SEQUENCE [LARGE SCALE GENOMIC DNA]</scope>
    <source>
        <strain evidence="1 2">G-192</strain>
    </source>
</reference>
<dbReference type="InterPro" id="IPR006427">
    <property type="entry name" value="Portal_HK97"/>
</dbReference>
<dbReference type="RefSeq" id="WP_150022306.1">
    <property type="nucleotide sequence ID" value="NZ_VWOJ01000001.1"/>
</dbReference>
<gene>
    <name evidence="1" type="ORF">F1654_04650</name>
</gene>
<dbReference type="EMBL" id="VWOJ01000001">
    <property type="protein sequence ID" value="KAA5805274.1"/>
    <property type="molecule type" value="Genomic_DNA"/>
</dbReference>
<dbReference type="AlphaFoldDB" id="A0A5M6ZNX5"/>
<dbReference type="Pfam" id="PF04860">
    <property type="entry name" value="Phage_portal"/>
    <property type="match status" value="1"/>
</dbReference>
<dbReference type="InterPro" id="IPR006944">
    <property type="entry name" value="Phage/GTA_portal"/>
</dbReference>